<dbReference type="EMBL" id="CAJVPI010002372">
    <property type="protein sequence ID" value="CAG8642061.1"/>
    <property type="molecule type" value="Genomic_DNA"/>
</dbReference>
<organism evidence="1 2">
    <name type="scientific">Paraglomus brasilianum</name>
    <dbReference type="NCBI Taxonomy" id="144538"/>
    <lineage>
        <taxon>Eukaryota</taxon>
        <taxon>Fungi</taxon>
        <taxon>Fungi incertae sedis</taxon>
        <taxon>Mucoromycota</taxon>
        <taxon>Glomeromycotina</taxon>
        <taxon>Glomeromycetes</taxon>
        <taxon>Paraglomerales</taxon>
        <taxon>Paraglomeraceae</taxon>
        <taxon>Paraglomus</taxon>
    </lineage>
</organism>
<feature type="non-terminal residue" evidence="1">
    <location>
        <position position="1"/>
    </location>
</feature>
<evidence type="ECO:0000313" key="1">
    <source>
        <dbReference type="EMBL" id="CAG8642061.1"/>
    </source>
</evidence>
<proteinExistence type="predicted"/>
<dbReference type="AlphaFoldDB" id="A0A9N9DI93"/>
<dbReference type="Proteomes" id="UP000789739">
    <property type="component" value="Unassembled WGS sequence"/>
</dbReference>
<protein>
    <submittedName>
        <fullName evidence="1">5963_t:CDS:1</fullName>
    </submittedName>
</protein>
<evidence type="ECO:0000313" key="2">
    <source>
        <dbReference type="Proteomes" id="UP000789739"/>
    </source>
</evidence>
<accession>A0A9N9DI93</accession>
<comment type="caution">
    <text evidence="1">The sequence shown here is derived from an EMBL/GenBank/DDBJ whole genome shotgun (WGS) entry which is preliminary data.</text>
</comment>
<reference evidence="1" key="1">
    <citation type="submission" date="2021-06" db="EMBL/GenBank/DDBJ databases">
        <authorList>
            <person name="Kallberg Y."/>
            <person name="Tangrot J."/>
            <person name="Rosling A."/>
        </authorList>
    </citation>
    <scope>NUCLEOTIDE SEQUENCE</scope>
    <source>
        <strain evidence="1">BR232B</strain>
    </source>
</reference>
<keyword evidence="2" id="KW-1185">Reference proteome</keyword>
<gene>
    <name evidence="1" type="ORF">PBRASI_LOCUS9830</name>
</gene>
<sequence length="116" mass="12736">EKSWSILATNKVKGQIGKNCFACVKMATQDSIMSSLKDKDCDLAKDINNSLIAVPMTGLLVVNDHISVSVLDSVGGKFYVAYEILDLKIPFYSIHTTRDLHIHITLIIQTAARSAL</sequence>
<name>A0A9N9DI93_9GLOM</name>